<evidence type="ECO:0000313" key="2">
    <source>
        <dbReference type="EMBL" id="JAC39536.1"/>
    </source>
</evidence>
<sequence length="765" mass="88491">MNLTSDAFQCPLPEIVGQIVNASTSFYSMRIPRELMEGYFDCHGFARLLLHADWQNQLYEFPALIGFLCTSIIMTVLGLTWFLYECVHQKTYRAENAFERYLRLALSISIFFLVLPYIFFLWLAFESYSSTEAIHNGTDDANAENLRLSGFFEKYIPPLQVEPLSAQHLDLIRNEVKNFSKHLAAQAEIVAPKVIQKGERSILGKLSVKSLDLLPLIQKMQAELHNLIADVMQLSDHTRLFYRNITALLDLQYVNFNDYSTLLFNEFEANEQQIVMLLNINNTLVKLLELVLFASTLNDMRENLTTNMYTEFDILGKYLNATVTRKTLEYTALDEKLFTQLARLHRGTTTKADFFLSPNLSHLEMVYGIVATLILALLCVYLGDFVIGVRNRTFTRYLLMSIITVISVSLILLCLFAIWHFLHGVVYYNFHREINENEDFCNASQFHYCSLHNQVRSIGPAQDALRLSLTTCSINDFCSHIYDYNNKPETQLWTQELNQKLPFFEQIFRSGAMFEVARQELNLENWYELYNTLHNYNIAESSPENSNIQQKMLACHLHTIRDYIFEQLFKRNIVASIVKLTQQSANLRTHLPGNNLTRLIKRVLREAQELSDFCRTLENLLQEKIENISELLARELMSQIAPLFQQFPHCEDLRFASLGVSREMYECIEGSLHGFHIAAFGILIILFIVLLLCICLVMLYEKQAAIGVIRSSSLLGMRLREYAASDNSPGSWANQADSGGRKIFVKRPTRVRFLEPPKIKRRRRR</sequence>
<dbReference type="EMBL" id="GAKP01019416">
    <property type="protein sequence ID" value="JAC39536.1"/>
    <property type="molecule type" value="Transcribed_RNA"/>
</dbReference>
<dbReference type="OrthoDB" id="7959822at2759"/>
<feature type="transmembrane region" description="Helical" evidence="1">
    <location>
        <begin position="677"/>
        <end position="700"/>
    </location>
</feature>
<reference evidence="2" key="1">
    <citation type="journal article" date="2014" name="BMC Genomics">
        <title>Characterizing the developmental transcriptome of the oriental fruit fly, Bactrocera dorsalis (Diptera: Tephritidae) through comparative genomic analysis with Drosophila melanogaster utilizing modENCODE datasets.</title>
        <authorList>
            <person name="Geib S.M."/>
            <person name="Calla B."/>
            <person name="Hall B."/>
            <person name="Hou S."/>
            <person name="Manoukis N.C."/>
        </authorList>
    </citation>
    <scope>NUCLEOTIDE SEQUENCE</scope>
    <source>
        <strain evidence="2">Punador</strain>
    </source>
</reference>
<name>A0A034V898_BACDO</name>
<accession>A0A034V898</accession>
<feature type="transmembrane region" description="Helical" evidence="1">
    <location>
        <begin position="398"/>
        <end position="422"/>
    </location>
</feature>
<keyword evidence="1" id="KW-0812">Transmembrane</keyword>
<organism evidence="2">
    <name type="scientific">Bactrocera dorsalis</name>
    <name type="common">Oriental fruit fly</name>
    <name type="synonym">Dacus dorsalis</name>
    <dbReference type="NCBI Taxonomy" id="27457"/>
    <lineage>
        <taxon>Eukaryota</taxon>
        <taxon>Metazoa</taxon>
        <taxon>Ecdysozoa</taxon>
        <taxon>Arthropoda</taxon>
        <taxon>Hexapoda</taxon>
        <taxon>Insecta</taxon>
        <taxon>Pterygota</taxon>
        <taxon>Neoptera</taxon>
        <taxon>Endopterygota</taxon>
        <taxon>Diptera</taxon>
        <taxon>Brachycera</taxon>
        <taxon>Muscomorpha</taxon>
        <taxon>Tephritoidea</taxon>
        <taxon>Tephritidae</taxon>
        <taxon>Bactrocera</taxon>
        <taxon>Bactrocera</taxon>
    </lineage>
</organism>
<keyword evidence="1" id="KW-0472">Membrane</keyword>
<proteinExistence type="predicted"/>
<feature type="transmembrane region" description="Helical" evidence="1">
    <location>
        <begin position="365"/>
        <end position="386"/>
    </location>
</feature>
<protein>
    <submittedName>
        <fullName evidence="2">Uncharacterized protein</fullName>
    </submittedName>
</protein>
<feature type="transmembrane region" description="Helical" evidence="1">
    <location>
        <begin position="63"/>
        <end position="84"/>
    </location>
</feature>
<evidence type="ECO:0000256" key="1">
    <source>
        <dbReference type="SAM" id="Phobius"/>
    </source>
</evidence>
<dbReference type="AlphaFoldDB" id="A0A034V898"/>
<keyword evidence="1" id="KW-1133">Transmembrane helix</keyword>
<feature type="transmembrane region" description="Helical" evidence="1">
    <location>
        <begin position="104"/>
        <end position="125"/>
    </location>
</feature>